<comment type="caution">
    <text evidence="2">The sequence shown here is derived from an EMBL/GenBank/DDBJ whole genome shotgun (WGS) entry which is preliminary data.</text>
</comment>
<feature type="transmembrane region" description="Helical" evidence="1">
    <location>
        <begin position="30"/>
        <end position="48"/>
    </location>
</feature>
<accession>A0ABU1NRW2</accession>
<keyword evidence="2" id="KW-0808">Transferase</keyword>
<protein>
    <submittedName>
        <fullName evidence="2">Dolichyl-phosphate-mannose--protein O-mannosyl transferase</fullName>
    </submittedName>
</protein>
<dbReference type="Proteomes" id="UP001267290">
    <property type="component" value="Unassembled WGS sequence"/>
</dbReference>
<evidence type="ECO:0000313" key="2">
    <source>
        <dbReference type="EMBL" id="MDR6550215.1"/>
    </source>
</evidence>
<name>A0ABU1NRW2_9BACL</name>
<gene>
    <name evidence="2" type="ORF">J2736_001398</name>
</gene>
<sequence>MILITLIYLIYLILSFWSMMRVHTSTREKIINVVITTIGYLLFASILIDHPIDTNKIIGWMIDKVM</sequence>
<keyword evidence="1" id="KW-0812">Transmembrane</keyword>
<evidence type="ECO:0000256" key="1">
    <source>
        <dbReference type="SAM" id="Phobius"/>
    </source>
</evidence>
<evidence type="ECO:0000313" key="3">
    <source>
        <dbReference type="Proteomes" id="UP001267290"/>
    </source>
</evidence>
<keyword evidence="1" id="KW-1133">Transmembrane helix</keyword>
<reference evidence="2 3" key="1">
    <citation type="submission" date="2023-07" db="EMBL/GenBank/DDBJ databases">
        <title>Sorghum-associated microbial communities from plants grown in Nebraska, USA.</title>
        <authorList>
            <person name="Schachtman D."/>
        </authorList>
    </citation>
    <scope>NUCLEOTIDE SEQUENCE [LARGE SCALE GENOMIC DNA]</scope>
    <source>
        <strain evidence="2 3">CC258</strain>
    </source>
</reference>
<dbReference type="GO" id="GO:0016740">
    <property type="term" value="F:transferase activity"/>
    <property type="evidence" value="ECO:0007669"/>
    <property type="project" value="UniProtKB-KW"/>
</dbReference>
<keyword evidence="3" id="KW-1185">Reference proteome</keyword>
<organism evidence="2 3">
    <name type="scientific">Paenibacillus qinlingensis</name>
    <dbReference type="NCBI Taxonomy" id="1837343"/>
    <lineage>
        <taxon>Bacteria</taxon>
        <taxon>Bacillati</taxon>
        <taxon>Bacillota</taxon>
        <taxon>Bacilli</taxon>
        <taxon>Bacillales</taxon>
        <taxon>Paenibacillaceae</taxon>
        <taxon>Paenibacillus</taxon>
    </lineage>
</organism>
<dbReference type="EMBL" id="JAVDSB010000001">
    <property type="protein sequence ID" value="MDR6550215.1"/>
    <property type="molecule type" value="Genomic_DNA"/>
</dbReference>
<feature type="transmembrane region" description="Helical" evidence="1">
    <location>
        <begin position="6"/>
        <end position="23"/>
    </location>
</feature>
<keyword evidence="1" id="KW-0472">Membrane</keyword>
<proteinExistence type="predicted"/>
<dbReference type="RefSeq" id="WP_310224693.1">
    <property type="nucleotide sequence ID" value="NZ_JAVDSB010000001.1"/>
</dbReference>